<feature type="domain" description="Amino acid permease/ SLC12A" evidence="7">
    <location>
        <begin position="403"/>
        <end position="717"/>
    </location>
</feature>
<keyword evidence="2 6" id="KW-0812">Transmembrane</keyword>
<evidence type="ECO:0000256" key="1">
    <source>
        <dbReference type="ARBA" id="ARBA00004141"/>
    </source>
</evidence>
<feature type="transmembrane region" description="Helical" evidence="6">
    <location>
        <begin position="636"/>
        <end position="653"/>
    </location>
</feature>
<evidence type="ECO:0000313" key="10">
    <source>
        <dbReference type="WBParaSite" id="SMUV_0000894501-mRNA-1"/>
    </source>
</evidence>
<evidence type="ECO:0000313" key="9">
    <source>
        <dbReference type="Proteomes" id="UP000046393"/>
    </source>
</evidence>
<feature type="domain" description="SLC12A transporter C-terminal" evidence="8">
    <location>
        <begin position="845"/>
        <end position="943"/>
    </location>
</feature>
<dbReference type="InterPro" id="IPR004841">
    <property type="entry name" value="AA-permease/SLC12A_dom"/>
</dbReference>
<feature type="transmembrane region" description="Helical" evidence="6">
    <location>
        <begin position="479"/>
        <end position="500"/>
    </location>
</feature>
<evidence type="ECO:0000256" key="5">
    <source>
        <dbReference type="SAM" id="MobiDB-lite"/>
    </source>
</evidence>
<feature type="transmembrane region" description="Helical" evidence="6">
    <location>
        <begin position="250"/>
        <end position="270"/>
    </location>
</feature>
<feature type="region of interest" description="Disordered" evidence="5">
    <location>
        <begin position="1"/>
        <end position="41"/>
    </location>
</feature>
<feature type="compositionally biased region" description="Polar residues" evidence="5">
    <location>
        <begin position="29"/>
        <end position="40"/>
    </location>
</feature>
<reference evidence="10" key="1">
    <citation type="submission" date="2016-03" db="UniProtKB">
        <authorList>
            <consortium name="WormBaseParasite"/>
        </authorList>
    </citation>
    <scope>IDENTIFICATION</scope>
</reference>
<evidence type="ECO:0000259" key="7">
    <source>
        <dbReference type="Pfam" id="PF00324"/>
    </source>
</evidence>
<feature type="transmembrane region" description="Helical" evidence="6">
    <location>
        <begin position="291"/>
        <end position="311"/>
    </location>
</feature>
<dbReference type="GO" id="GO:0006884">
    <property type="term" value="P:cell volume homeostasis"/>
    <property type="evidence" value="ECO:0007669"/>
    <property type="project" value="TreeGrafter"/>
</dbReference>
<dbReference type="PANTHER" id="PTHR11827:SF53">
    <property type="entry name" value="K+_CL-COTRANSPORTER"/>
    <property type="match status" value="1"/>
</dbReference>
<comment type="subcellular location">
    <subcellularLocation>
        <location evidence="1">Membrane</location>
        <topology evidence="1">Multi-pass membrane protein</topology>
    </subcellularLocation>
</comment>
<evidence type="ECO:0000259" key="8">
    <source>
        <dbReference type="Pfam" id="PF03522"/>
    </source>
</evidence>
<feature type="transmembrane region" description="Helical" evidence="6">
    <location>
        <begin position="512"/>
        <end position="533"/>
    </location>
</feature>
<dbReference type="Pfam" id="PF03522">
    <property type="entry name" value="SLC12"/>
    <property type="match status" value="2"/>
</dbReference>
<name>A0A0N5AVM1_9BILA</name>
<keyword evidence="4 6" id="KW-0472">Membrane</keyword>
<dbReference type="GO" id="GO:0055064">
    <property type="term" value="P:chloride ion homeostasis"/>
    <property type="evidence" value="ECO:0007669"/>
    <property type="project" value="TreeGrafter"/>
</dbReference>
<feature type="domain" description="Amino acid permease/ SLC12A" evidence="7">
    <location>
        <begin position="160"/>
        <end position="345"/>
    </location>
</feature>
<feature type="transmembrane region" description="Helical" evidence="6">
    <location>
        <begin position="222"/>
        <end position="244"/>
    </location>
</feature>
<dbReference type="PANTHER" id="PTHR11827">
    <property type="entry name" value="SOLUTE CARRIER FAMILY 12, CATION COTRANSPORTERS"/>
    <property type="match status" value="1"/>
</dbReference>
<evidence type="ECO:0000256" key="2">
    <source>
        <dbReference type="ARBA" id="ARBA00022692"/>
    </source>
</evidence>
<keyword evidence="3 6" id="KW-1133">Transmembrane helix</keyword>
<evidence type="ECO:0000256" key="4">
    <source>
        <dbReference type="ARBA" id="ARBA00023136"/>
    </source>
</evidence>
<feature type="transmembrane region" description="Helical" evidence="6">
    <location>
        <begin position="185"/>
        <end position="210"/>
    </location>
</feature>
<evidence type="ECO:0000256" key="3">
    <source>
        <dbReference type="ARBA" id="ARBA00022989"/>
    </source>
</evidence>
<dbReference type="GO" id="GO:0015379">
    <property type="term" value="F:potassium:chloride symporter activity"/>
    <property type="evidence" value="ECO:0007669"/>
    <property type="project" value="TreeGrafter"/>
</dbReference>
<dbReference type="Gene3D" id="1.20.1740.10">
    <property type="entry name" value="Amino acid/polyamine transporter I"/>
    <property type="match status" value="1"/>
</dbReference>
<dbReference type="GO" id="GO:0005886">
    <property type="term" value="C:plasma membrane"/>
    <property type="evidence" value="ECO:0007669"/>
    <property type="project" value="TreeGrafter"/>
</dbReference>
<proteinExistence type="predicted"/>
<dbReference type="GO" id="GO:0045202">
    <property type="term" value="C:synapse"/>
    <property type="evidence" value="ECO:0007669"/>
    <property type="project" value="GOC"/>
</dbReference>
<feature type="transmembrane region" description="Helical" evidence="6">
    <location>
        <begin position="441"/>
        <end position="459"/>
    </location>
</feature>
<dbReference type="GO" id="GO:0055075">
    <property type="term" value="P:potassium ion homeostasis"/>
    <property type="evidence" value="ECO:0007669"/>
    <property type="project" value="TreeGrafter"/>
</dbReference>
<feature type="domain" description="SLC12A transporter C-terminal" evidence="8">
    <location>
        <begin position="1056"/>
        <end position="1125"/>
    </location>
</feature>
<dbReference type="InterPro" id="IPR004842">
    <property type="entry name" value="SLC12A_fam"/>
</dbReference>
<feature type="transmembrane region" description="Helical" evidence="6">
    <location>
        <begin position="317"/>
        <end position="335"/>
    </location>
</feature>
<dbReference type="WBParaSite" id="SMUV_0000894501-mRNA-1">
    <property type="protein sequence ID" value="SMUV_0000894501-mRNA-1"/>
    <property type="gene ID" value="SMUV_0000894501"/>
</dbReference>
<dbReference type="InterPro" id="IPR018491">
    <property type="entry name" value="SLC12_C"/>
</dbReference>
<accession>A0A0N5AVM1</accession>
<dbReference type="Proteomes" id="UP000046393">
    <property type="component" value="Unplaced"/>
</dbReference>
<dbReference type="GO" id="GO:0007268">
    <property type="term" value="P:chemical synaptic transmission"/>
    <property type="evidence" value="ECO:0007669"/>
    <property type="project" value="TreeGrafter"/>
</dbReference>
<dbReference type="STRING" id="451379.A0A0N5AVM1"/>
<feature type="transmembrane region" description="Helical" evidence="6">
    <location>
        <begin position="603"/>
        <end position="624"/>
    </location>
</feature>
<evidence type="ECO:0000256" key="6">
    <source>
        <dbReference type="SAM" id="Phobius"/>
    </source>
</evidence>
<keyword evidence="9" id="KW-1185">Reference proteome</keyword>
<protein>
    <submittedName>
        <fullName evidence="10">Amino acid permease</fullName>
    </submittedName>
</protein>
<dbReference type="Pfam" id="PF00324">
    <property type="entry name" value="AA_permease"/>
    <property type="match status" value="2"/>
</dbReference>
<feature type="transmembrane region" description="Helical" evidence="6">
    <location>
        <begin position="152"/>
        <end position="179"/>
    </location>
</feature>
<sequence length="1131" mass="125891">MSVGISNGGVLPTTVPLHDYDNPPPEVDNGTSGSKRSSAENVLAEKHGRFSTVCVEEGKRPCTGIEDLSKNDIVRREVTIDEGSEKTRFLESSDRSEGDQESLSYMDLLSVVGGDNLLLYGEPSNLVTAFLKGFTVPGPRERAESKYAKKKVNLGVMLGVYLPTIQHILGVTMFIRLFWLVGIAGLLHTFFLLALCCACTLLTSISISALATNGEVKTGGAYFLISRNLGPEFGSAVGFLFYLANAVATSMYLVGGVEILLIYIFPDLIIGGKEVQTETGAMGMMTHNLRIYSTVLLIVEFSIVAMGVRFVQLLAPVSLLCVIVSILACYAGGVAKTFDNSGSQHICMYGERPLQAKIILPENASISSICDYCTYETMNKYFPYDCSNGTCSEAIRCINGFTGFTAKTFFSNLFPSYMSEGEYLPGRVANKRTDVFQDVDATFFQLLAVYFPAVTGILTGTNMSGDLKDSSKSIPVGTIAAQITTSLIYFLLALVCGAAIDGAVLRDKYGQSLYGGMVLAYLAWPSEWVILIGSFTSTFGAALQCLCSAPRLLQALAKDDVIPFLKPFAKVTKKNEPFNGLILSTVIAEAAILLGGMDDIAALVDFFFLMCYAFVNLTCALYSLMRMPNWRPRFRFYHWSLSILGAILCFFIMFSTHWFLAILCCILFGAVYKYVEWKGAKKEWGDGIRGLALSTAQYSIMKVEEKEPHPKNFRPQLLLLFSLINVEDMDDVRHARLIQLASQLKAGRGLSIIVSFIRGDPLNVRLRADANLVKKHVEEDMVECKLRGFSKTIIYGENQIAGSLSTLIQSIGLGGLRPNTVLLKWPIHGDYLSTDTMDSEYQTFTDKLLAATAMDMCVIVAKNIVNFPHMKQRLHRTMDVYWIVQDGGLCLLIAYLLSQHKVWRHCKIRVIAIAQENDNNVKIEKDLQDYVYRLRIDAQIMVIELSDPEISKVAFEQTLLMEERTRLAHEIRGGGGASDDTVPATTVTFADRFEVRKQIEKRGSMDDLLASGQETQETIRTDNPIKPNVDSYRSYARKSGRNLRRTMEMEWRKFRQLDRQKVQKMHTAVRLNEIILKHSSDSELVILNLPKPPINKQGLSDYVHYLEVLSENVKRIMFIRGTNKDKIVTTS</sequence>
<organism evidence="9 10">
    <name type="scientific">Syphacia muris</name>
    <dbReference type="NCBI Taxonomy" id="451379"/>
    <lineage>
        <taxon>Eukaryota</taxon>
        <taxon>Metazoa</taxon>
        <taxon>Ecdysozoa</taxon>
        <taxon>Nematoda</taxon>
        <taxon>Chromadorea</taxon>
        <taxon>Rhabditida</taxon>
        <taxon>Spirurina</taxon>
        <taxon>Oxyuridomorpha</taxon>
        <taxon>Oxyuroidea</taxon>
        <taxon>Oxyuridae</taxon>
        <taxon>Syphacia</taxon>
    </lineage>
</organism>
<dbReference type="AlphaFoldDB" id="A0A0N5AVM1"/>
<dbReference type="GO" id="GO:1990573">
    <property type="term" value="P:potassium ion import across plasma membrane"/>
    <property type="evidence" value="ECO:0007669"/>
    <property type="project" value="TreeGrafter"/>
</dbReference>